<organism evidence="1 2">
    <name type="scientific">Candidatus Woesebacteria bacterium GW2011_GWA1_37_8</name>
    <dbReference type="NCBI Taxonomy" id="1618546"/>
    <lineage>
        <taxon>Bacteria</taxon>
        <taxon>Candidatus Woeseibacteriota</taxon>
    </lineage>
</organism>
<dbReference type="CDD" id="cd07067">
    <property type="entry name" value="HP_PGM_like"/>
    <property type="match status" value="1"/>
</dbReference>
<proteinExistence type="predicted"/>
<dbReference type="InterPro" id="IPR050275">
    <property type="entry name" value="PGM_Phosphatase"/>
</dbReference>
<dbReference type="GO" id="GO:0016791">
    <property type="term" value="F:phosphatase activity"/>
    <property type="evidence" value="ECO:0007669"/>
    <property type="project" value="TreeGrafter"/>
</dbReference>
<accession>A0A0G0HNR8</accession>
<dbReference type="GO" id="GO:0005829">
    <property type="term" value="C:cytosol"/>
    <property type="evidence" value="ECO:0007669"/>
    <property type="project" value="TreeGrafter"/>
</dbReference>
<reference evidence="1 2" key="1">
    <citation type="journal article" date="2015" name="Nature">
        <title>rRNA introns, odd ribosomes, and small enigmatic genomes across a large radiation of phyla.</title>
        <authorList>
            <person name="Brown C.T."/>
            <person name="Hug L.A."/>
            <person name="Thomas B.C."/>
            <person name="Sharon I."/>
            <person name="Castelle C.J."/>
            <person name="Singh A."/>
            <person name="Wilkins M.J."/>
            <person name="Williams K.H."/>
            <person name="Banfield J.F."/>
        </authorList>
    </citation>
    <scope>NUCLEOTIDE SEQUENCE [LARGE SCALE GENOMIC DNA]</scope>
</reference>
<evidence type="ECO:0000313" key="1">
    <source>
        <dbReference type="EMBL" id="KKQ43867.1"/>
    </source>
</evidence>
<protein>
    <submittedName>
        <fullName evidence="1">Phosphoglycerate mutase family protein</fullName>
    </submittedName>
</protein>
<dbReference type="Gene3D" id="3.40.50.1240">
    <property type="entry name" value="Phosphoglycerate mutase-like"/>
    <property type="match status" value="1"/>
</dbReference>
<dbReference type="InterPro" id="IPR013078">
    <property type="entry name" value="His_Pase_superF_clade-1"/>
</dbReference>
<dbReference type="PANTHER" id="PTHR48100">
    <property type="entry name" value="BROAD-SPECIFICITY PHOSPHATASE YOR283W-RELATED"/>
    <property type="match status" value="1"/>
</dbReference>
<dbReference type="EMBL" id="LBTR01000040">
    <property type="protein sequence ID" value="KKQ43867.1"/>
    <property type="molecule type" value="Genomic_DNA"/>
</dbReference>
<gene>
    <name evidence="1" type="ORF">US62_C0040G0011</name>
</gene>
<dbReference type="Proteomes" id="UP000034603">
    <property type="component" value="Unassembled WGS sequence"/>
</dbReference>
<dbReference type="PANTHER" id="PTHR48100:SF44">
    <property type="entry name" value="PHOSPHATASE C1620.13-RELATED"/>
    <property type="match status" value="1"/>
</dbReference>
<dbReference type="SUPFAM" id="SSF53254">
    <property type="entry name" value="Phosphoglycerate mutase-like"/>
    <property type="match status" value="1"/>
</dbReference>
<sequence length="208" mass="24038">MKVYIVRHGLSVDMANGIYQRPDSPLNGDGIKQANAAAVRFKDIPIDIIWSSPLRRSFETAQIINKIINKKLVLENLLEEEHRPSEIIGKEKTDIKSIEIVKKLNQNYGRIGYRYSDEDTFENLKTRASDILQKLIKQKYDSILLVTHGDISKMLLTTIFYQLKFPVSKYIQIQNLFSLSKGALSLLVFNPQIGWKIEFWNDKSHLEN</sequence>
<dbReference type="SMART" id="SM00855">
    <property type="entry name" value="PGAM"/>
    <property type="match status" value="1"/>
</dbReference>
<name>A0A0G0HNR8_9BACT</name>
<evidence type="ECO:0000313" key="2">
    <source>
        <dbReference type="Proteomes" id="UP000034603"/>
    </source>
</evidence>
<dbReference type="Pfam" id="PF00300">
    <property type="entry name" value="His_Phos_1"/>
    <property type="match status" value="1"/>
</dbReference>
<dbReference type="InterPro" id="IPR029033">
    <property type="entry name" value="His_PPase_superfam"/>
</dbReference>
<comment type="caution">
    <text evidence="1">The sequence shown here is derived from an EMBL/GenBank/DDBJ whole genome shotgun (WGS) entry which is preliminary data.</text>
</comment>
<dbReference type="AlphaFoldDB" id="A0A0G0HNR8"/>